<sequence length="305" mass="33157">MSNRMTTAEYRGYQQICGTNGRMMVVACDQRGAMRKILAATPEEQAKIDERKLGDVKSDIVAYLANAASCVLLDPVCAVPRVVDEGVLGRDTALLIGLDASGWDTDPSGYRLSRLVPGIDARRVRELGGTGGKLMVYLRPDRPAANTHNIQLIRDCVADFAKEDLLLVVEILTYAFEGEDEAEYKANFGRLIEGCARIAIDEGAKVLKLPFPGSAASCRVISDIARDVPWAVLSAGVDHETFLGQVKVAMENGASGVIAGRSLWKDCISIDREEEQRRLANVATPRLRQLQAILDGFAVRVPEPA</sequence>
<dbReference type="InterPro" id="IPR050552">
    <property type="entry name" value="LacD_aldolase"/>
</dbReference>
<evidence type="ECO:0000313" key="3">
    <source>
        <dbReference type="EMBL" id="SCM76061.1"/>
    </source>
</evidence>
<proteinExistence type="inferred from homology"/>
<dbReference type="PANTHER" id="PTHR39340">
    <property type="entry name" value="SULFOFRUCTOSEPHOSPHATE ALDOLASE"/>
    <property type="match status" value="1"/>
</dbReference>
<protein>
    <submittedName>
        <fullName evidence="3">Tagatose-1,6-bisphosphate aldolase</fullName>
    </submittedName>
</protein>
<dbReference type="AlphaFoldDB" id="A0A212LET2"/>
<gene>
    <name evidence="3" type="ORF">KL86PLE_30508</name>
</gene>
<name>A0A212LET2_9HYPH</name>
<accession>A0A212LET2</accession>
<comment type="similarity">
    <text evidence="1">Belongs to the aldolase LacD family.</text>
</comment>
<dbReference type="Pfam" id="PF01791">
    <property type="entry name" value="DeoC"/>
    <property type="match status" value="1"/>
</dbReference>
<dbReference type="SMART" id="SM01133">
    <property type="entry name" value="DeoC"/>
    <property type="match status" value="1"/>
</dbReference>
<organism evidence="3">
    <name type="scientific">uncultured Pleomorphomonas sp</name>
    <dbReference type="NCBI Taxonomy" id="442121"/>
    <lineage>
        <taxon>Bacteria</taxon>
        <taxon>Pseudomonadati</taxon>
        <taxon>Pseudomonadota</taxon>
        <taxon>Alphaproteobacteria</taxon>
        <taxon>Hyphomicrobiales</taxon>
        <taxon>Pleomorphomonadaceae</taxon>
        <taxon>Pleomorphomonas</taxon>
        <taxon>environmental samples</taxon>
    </lineage>
</organism>
<dbReference type="Gene3D" id="3.20.20.70">
    <property type="entry name" value="Aldolase class I"/>
    <property type="match status" value="1"/>
</dbReference>
<reference evidence="3" key="1">
    <citation type="submission" date="2016-08" db="EMBL/GenBank/DDBJ databases">
        <authorList>
            <person name="Seilhamer J.J."/>
        </authorList>
    </citation>
    <scope>NUCLEOTIDE SEQUENCE</scope>
    <source>
        <strain evidence="3">86</strain>
    </source>
</reference>
<dbReference type="RefSeq" id="WP_288196319.1">
    <property type="nucleotide sequence ID" value="NZ_LT608334.1"/>
</dbReference>
<dbReference type="GO" id="GO:1902777">
    <property type="term" value="P:6-sulfoquinovose(1-) catabolic process"/>
    <property type="evidence" value="ECO:0007669"/>
    <property type="project" value="TreeGrafter"/>
</dbReference>
<keyword evidence="2" id="KW-0456">Lyase</keyword>
<dbReference type="SUPFAM" id="SSF51569">
    <property type="entry name" value="Aldolase"/>
    <property type="match status" value="1"/>
</dbReference>
<dbReference type="EMBL" id="FMJD01000007">
    <property type="protein sequence ID" value="SCM76061.1"/>
    <property type="molecule type" value="Genomic_DNA"/>
</dbReference>
<evidence type="ECO:0000256" key="1">
    <source>
        <dbReference type="ARBA" id="ARBA00008679"/>
    </source>
</evidence>
<dbReference type="GO" id="GO:0061595">
    <property type="term" value="F:6-deoxy-6-sulfofructose-1-phosphate aldolase activity"/>
    <property type="evidence" value="ECO:0007669"/>
    <property type="project" value="TreeGrafter"/>
</dbReference>
<dbReference type="InterPro" id="IPR013785">
    <property type="entry name" value="Aldolase_TIM"/>
</dbReference>
<evidence type="ECO:0000256" key="2">
    <source>
        <dbReference type="ARBA" id="ARBA00023239"/>
    </source>
</evidence>
<dbReference type="InterPro" id="IPR002915">
    <property type="entry name" value="DeoC/FbaB/LacD_aldolase"/>
</dbReference>
<dbReference type="PANTHER" id="PTHR39340:SF1">
    <property type="entry name" value="SULFOFRUCTOSEPHOSPHATE ALDOLASE"/>
    <property type="match status" value="1"/>
</dbReference>